<dbReference type="GO" id="GO:0032993">
    <property type="term" value="C:protein-DNA complex"/>
    <property type="evidence" value="ECO:0007669"/>
    <property type="project" value="TreeGrafter"/>
</dbReference>
<dbReference type="CDD" id="cd17574">
    <property type="entry name" value="REC_OmpR"/>
    <property type="match status" value="1"/>
</dbReference>
<dbReference type="AlphaFoldDB" id="A0A258FPB0"/>
<organism evidence="7 8">
    <name type="scientific">Brevundimonas subvibrioides</name>
    <dbReference type="NCBI Taxonomy" id="74313"/>
    <lineage>
        <taxon>Bacteria</taxon>
        <taxon>Pseudomonadati</taxon>
        <taxon>Pseudomonadota</taxon>
        <taxon>Alphaproteobacteria</taxon>
        <taxon>Caulobacterales</taxon>
        <taxon>Caulobacteraceae</taxon>
        <taxon>Brevundimonas</taxon>
    </lineage>
</organism>
<evidence type="ECO:0000313" key="7">
    <source>
        <dbReference type="EMBL" id="OYX33828.1"/>
    </source>
</evidence>
<sequence length="302" mass="33034">MFPTRASESISRSGLSRGRRGAYRASGRGTGMTETMDQAGVAIDDPFAALAEVFAGRRALLLEDDPALADHVSDRLLRAGFAAVDRFEAGEQALEAALARPYDILILDRLTKGLDGLETLKRLRESSGAASDAPALMLTALTGERQRVEGLLGGADDYLSKPVGDEELLARIAAQLRRVARRARPANSDLLNGPFRLSPGARTLKLKTAEGERLIDLSPLEFAIVSELMTARGQPVTKTMLWDRCWVEWTFLPDNFVNIIDARISALRRRLKEQSPELGEDLHPLIVSARSQSLVFRDLDAA</sequence>
<dbReference type="GO" id="GO:0005829">
    <property type="term" value="C:cytosol"/>
    <property type="evidence" value="ECO:0007669"/>
    <property type="project" value="TreeGrafter"/>
</dbReference>
<dbReference type="SMART" id="SM00448">
    <property type="entry name" value="REC"/>
    <property type="match status" value="1"/>
</dbReference>
<comment type="caution">
    <text evidence="7">The sequence shown here is derived from an EMBL/GenBank/DDBJ whole genome shotgun (WGS) entry which is preliminary data.</text>
</comment>
<dbReference type="SUPFAM" id="SSF52172">
    <property type="entry name" value="CheY-like"/>
    <property type="match status" value="1"/>
</dbReference>
<dbReference type="SMART" id="SM00862">
    <property type="entry name" value="Trans_reg_C"/>
    <property type="match status" value="1"/>
</dbReference>
<evidence type="ECO:0000256" key="3">
    <source>
        <dbReference type="PROSITE-ProRule" id="PRU01091"/>
    </source>
</evidence>
<dbReference type="GO" id="GO:0006355">
    <property type="term" value="P:regulation of DNA-templated transcription"/>
    <property type="evidence" value="ECO:0007669"/>
    <property type="project" value="InterPro"/>
</dbReference>
<dbReference type="InterPro" id="IPR011006">
    <property type="entry name" value="CheY-like_superfamily"/>
</dbReference>
<feature type="domain" description="Response regulatory" evidence="5">
    <location>
        <begin position="58"/>
        <end position="176"/>
    </location>
</feature>
<dbReference type="EMBL" id="NCEB01000013">
    <property type="protein sequence ID" value="OYX33828.1"/>
    <property type="molecule type" value="Genomic_DNA"/>
</dbReference>
<dbReference type="Gene3D" id="3.40.50.2300">
    <property type="match status" value="1"/>
</dbReference>
<accession>A0A258FPB0</accession>
<protein>
    <recommendedName>
        <fullName evidence="9">DNA-binding response regulator</fullName>
    </recommendedName>
</protein>
<feature type="domain" description="OmpR/PhoB-type" evidence="6">
    <location>
        <begin position="187"/>
        <end position="298"/>
    </location>
</feature>
<proteinExistence type="predicted"/>
<name>A0A258FPB0_9CAUL</name>
<dbReference type="InterPro" id="IPR001867">
    <property type="entry name" value="OmpR/PhoB-type_DNA-bd"/>
</dbReference>
<dbReference type="Proteomes" id="UP000215595">
    <property type="component" value="Unassembled WGS sequence"/>
</dbReference>
<dbReference type="Pfam" id="PF00486">
    <property type="entry name" value="Trans_reg_C"/>
    <property type="match status" value="1"/>
</dbReference>
<evidence type="ECO:0000256" key="4">
    <source>
        <dbReference type="SAM" id="MobiDB-lite"/>
    </source>
</evidence>
<dbReference type="SUPFAM" id="SSF46894">
    <property type="entry name" value="C-terminal effector domain of the bipartite response regulators"/>
    <property type="match status" value="1"/>
</dbReference>
<dbReference type="InterPro" id="IPR001789">
    <property type="entry name" value="Sig_transdc_resp-reg_receiver"/>
</dbReference>
<gene>
    <name evidence="7" type="ORF">B7Z01_07510</name>
</gene>
<dbReference type="InterPro" id="IPR036388">
    <property type="entry name" value="WH-like_DNA-bd_sf"/>
</dbReference>
<dbReference type="PANTHER" id="PTHR48111:SF36">
    <property type="entry name" value="TRANSCRIPTIONAL REGULATORY PROTEIN CUTR"/>
    <property type="match status" value="1"/>
</dbReference>
<evidence type="ECO:0000313" key="8">
    <source>
        <dbReference type="Proteomes" id="UP000215595"/>
    </source>
</evidence>
<dbReference type="Gene3D" id="6.10.250.690">
    <property type="match status" value="1"/>
</dbReference>
<feature type="DNA-binding region" description="OmpR/PhoB-type" evidence="3">
    <location>
        <begin position="187"/>
        <end position="298"/>
    </location>
</feature>
<keyword evidence="2" id="KW-0597">Phosphoprotein</keyword>
<evidence type="ECO:0000256" key="2">
    <source>
        <dbReference type="PROSITE-ProRule" id="PRU00169"/>
    </source>
</evidence>
<feature type="modified residue" description="4-aspartylphosphate" evidence="2">
    <location>
        <position position="108"/>
    </location>
</feature>
<dbReference type="GO" id="GO:0000156">
    <property type="term" value="F:phosphorelay response regulator activity"/>
    <property type="evidence" value="ECO:0007669"/>
    <property type="project" value="TreeGrafter"/>
</dbReference>
<reference evidence="7 8" key="1">
    <citation type="submission" date="2017-03" db="EMBL/GenBank/DDBJ databases">
        <title>Lifting the veil on microbial sulfur biogeochemistry in mining wastewaters.</title>
        <authorList>
            <person name="Kantor R.S."/>
            <person name="Colenbrander Nelson T."/>
            <person name="Marshall S."/>
            <person name="Bennett D."/>
            <person name="Apte S."/>
            <person name="Camacho D."/>
            <person name="Thomas B.C."/>
            <person name="Warren L.A."/>
            <person name="Banfield J.F."/>
        </authorList>
    </citation>
    <scope>NUCLEOTIDE SEQUENCE [LARGE SCALE GENOMIC DNA]</scope>
    <source>
        <strain evidence="7">32-69-9</strain>
    </source>
</reference>
<dbReference type="PANTHER" id="PTHR48111">
    <property type="entry name" value="REGULATOR OF RPOS"/>
    <property type="match status" value="1"/>
</dbReference>
<dbReference type="InterPro" id="IPR016032">
    <property type="entry name" value="Sig_transdc_resp-reg_C-effctor"/>
</dbReference>
<feature type="compositionally biased region" description="Low complexity" evidence="4">
    <location>
        <begin position="1"/>
        <end position="16"/>
    </location>
</feature>
<keyword evidence="1 3" id="KW-0238">DNA-binding</keyword>
<dbReference type="Gene3D" id="1.10.10.10">
    <property type="entry name" value="Winged helix-like DNA-binding domain superfamily/Winged helix DNA-binding domain"/>
    <property type="match status" value="1"/>
</dbReference>
<feature type="region of interest" description="Disordered" evidence="4">
    <location>
        <begin position="1"/>
        <end position="31"/>
    </location>
</feature>
<dbReference type="GO" id="GO:0000976">
    <property type="term" value="F:transcription cis-regulatory region binding"/>
    <property type="evidence" value="ECO:0007669"/>
    <property type="project" value="TreeGrafter"/>
</dbReference>
<dbReference type="CDD" id="cd00383">
    <property type="entry name" value="trans_reg_C"/>
    <property type="match status" value="1"/>
</dbReference>
<dbReference type="PROSITE" id="PS50110">
    <property type="entry name" value="RESPONSE_REGULATORY"/>
    <property type="match status" value="1"/>
</dbReference>
<evidence type="ECO:0000259" key="5">
    <source>
        <dbReference type="PROSITE" id="PS50110"/>
    </source>
</evidence>
<evidence type="ECO:0000256" key="1">
    <source>
        <dbReference type="ARBA" id="ARBA00023125"/>
    </source>
</evidence>
<dbReference type="InterPro" id="IPR039420">
    <property type="entry name" value="WalR-like"/>
</dbReference>
<evidence type="ECO:0000259" key="6">
    <source>
        <dbReference type="PROSITE" id="PS51755"/>
    </source>
</evidence>
<dbReference type="PROSITE" id="PS51755">
    <property type="entry name" value="OMPR_PHOB"/>
    <property type="match status" value="1"/>
</dbReference>
<evidence type="ECO:0008006" key="9">
    <source>
        <dbReference type="Google" id="ProtNLM"/>
    </source>
</evidence>
<dbReference type="Pfam" id="PF00072">
    <property type="entry name" value="Response_reg"/>
    <property type="match status" value="1"/>
</dbReference>